<dbReference type="InterPro" id="IPR010982">
    <property type="entry name" value="Lambda_DNA-bd_dom_sf"/>
</dbReference>
<keyword evidence="3" id="KW-1185">Reference proteome</keyword>
<sequence>MRTPAPADSLRAARALLDLSQREAAAGAKTTQRSVSAAENSEAVLLETNLQLVDFYVSRGIEFLGETSIGKHVVRAGASLASPLSPDVETAVKNKFPAVQLSVPFRAARALMAKEQAEVAKAAGLTVAVIQNLERGKMSRPSYEQLRSWYEANNVEFTGWGDVATGKYYGVGVRWKDSKVREVTNELSDHR</sequence>
<evidence type="ECO:0000313" key="3">
    <source>
        <dbReference type="Proteomes" id="UP000219167"/>
    </source>
</evidence>
<dbReference type="Pfam" id="PF01381">
    <property type="entry name" value="HTH_3"/>
    <property type="match status" value="1"/>
</dbReference>
<dbReference type="OrthoDB" id="8389900at2"/>
<name>A0A285U108_9HYPH</name>
<reference evidence="2 3" key="1">
    <citation type="submission" date="2017-08" db="EMBL/GenBank/DDBJ databases">
        <authorList>
            <person name="de Groot N.N."/>
        </authorList>
    </citation>
    <scope>NUCLEOTIDE SEQUENCE [LARGE SCALE GENOMIC DNA]</scope>
    <source>
        <strain evidence="2 3">JC85</strain>
    </source>
</reference>
<dbReference type="InterPro" id="IPR001387">
    <property type="entry name" value="Cro/C1-type_HTH"/>
</dbReference>
<dbReference type="Gene3D" id="1.10.260.40">
    <property type="entry name" value="lambda repressor-like DNA-binding domains"/>
    <property type="match status" value="2"/>
</dbReference>
<evidence type="ECO:0000259" key="1">
    <source>
        <dbReference type="PROSITE" id="PS50943"/>
    </source>
</evidence>
<accession>A0A285U108</accession>
<dbReference type="GO" id="GO:0003677">
    <property type="term" value="F:DNA binding"/>
    <property type="evidence" value="ECO:0007669"/>
    <property type="project" value="InterPro"/>
</dbReference>
<dbReference type="EMBL" id="OBQD01000001">
    <property type="protein sequence ID" value="SOC35614.1"/>
    <property type="molecule type" value="Genomic_DNA"/>
</dbReference>
<dbReference type="AlphaFoldDB" id="A0A285U108"/>
<protein>
    <submittedName>
        <fullName evidence="2">Helix-turn-helix protein</fullName>
    </submittedName>
</protein>
<evidence type="ECO:0000313" key="2">
    <source>
        <dbReference type="EMBL" id="SOC35614.1"/>
    </source>
</evidence>
<organism evidence="2 3">
    <name type="scientific">Rhizobium subbaraonis</name>
    <dbReference type="NCBI Taxonomy" id="908946"/>
    <lineage>
        <taxon>Bacteria</taxon>
        <taxon>Pseudomonadati</taxon>
        <taxon>Pseudomonadota</taxon>
        <taxon>Alphaproteobacteria</taxon>
        <taxon>Hyphomicrobiales</taxon>
        <taxon>Rhizobiaceae</taxon>
        <taxon>Rhizobium/Agrobacterium group</taxon>
        <taxon>Rhizobium</taxon>
    </lineage>
</organism>
<dbReference type="Proteomes" id="UP000219167">
    <property type="component" value="Unassembled WGS sequence"/>
</dbReference>
<gene>
    <name evidence="2" type="ORF">SAMN05892877_101444</name>
</gene>
<dbReference type="PROSITE" id="PS50943">
    <property type="entry name" value="HTH_CROC1"/>
    <property type="match status" value="1"/>
</dbReference>
<dbReference type="CDD" id="cd00093">
    <property type="entry name" value="HTH_XRE"/>
    <property type="match status" value="1"/>
</dbReference>
<dbReference type="SMART" id="SM00530">
    <property type="entry name" value="HTH_XRE"/>
    <property type="match status" value="2"/>
</dbReference>
<feature type="domain" description="HTH cro/C1-type" evidence="1">
    <location>
        <begin position="105"/>
        <end position="160"/>
    </location>
</feature>
<dbReference type="PROSITE" id="PS50096">
    <property type="entry name" value="IQ"/>
    <property type="match status" value="1"/>
</dbReference>
<proteinExistence type="predicted"/>
<dbReference type="SUPFAM" id="SSF47413">
    <property type="entry name" value="lambda repressor-like DNA-binding domains"/>
    <property type="match status" value="1"/>
</dbReference>